<reference evidence="2 3" key="1">
    <citation type="submission" date="2023-09" db="EMBL/GenBank/DDBJ databases">
        <title>Genomes of two closely related lineages of the louse Polyplax serrata with different host specificities.</title>
        <authorList>
            <person name="Martinu J."/>
            <person name="Tarabai H."/>
            <person name="Stefka J."/>
            <person name="Hypsa V."/>
        </authorList>
    </citation>
    <scope>NUCLEOTIDE SEQUENCE [LARGE SCALE GENOMIC DNA]</scope>
    <source>
        <strain evidence="2">98ZLc_SE</strain>
    </source>
</reference>
<accession>A0ABR1BEC5</accession>
<keyword evidence="3" id="KW-1185">Reference proteome</keyword>
<dbReference type="EMBL" id="JAWJWF010000001">
    <property type="protein sequence ID" value="KAK6641662.1"/>
    <property type="molecule type" value="Genomic_DNA"/>
</dbReference>
<dbReference type="Proteomes" id="UP001359485">
    <property type="component" value="Unassembled WGS sequence"/>
</dbReference>
<feature type="region of interest" description="Disordered" evidence="1">
    <location>
        <begin position="15"/>
        <end position="57"/>
    </location>
</feature>
<evidence type="ECO:0000313" key="3">
    <source>
        <dbReference type="Proteomes" id="UP001359485"/>
    </source>
</evidence>
<gene>
    <name evidence="2" type="ORF">RUM44_013377</name>
</gene>
<evidence type="ECO:0000256" key="1">
    <source>
        <dbReference type="SAM" id="MobiDB-lite"/>
    </source>
</evidence>
<feature type="compositionally biased region" description="Polar residues" evidence="1">
    <location>
        <begin position="15"/>
        <end position="26"/>
    </location>
</feature>
<comment type="caution">
    <text evidence="2">The sequence shown here is derived from an EMBL/GenBank/DDBJ whole genome shotgun (WGS) entry which is preliminary data.</text>
</comment>
<name>A0ABR1BEC5_POLSC</name>
<proteinExistence type="predicted"/>
<protein>
    <submittedName>
        <fullName evidence="2">Uncharacterized protein</fullName>
    </submittedName>
</protein>
<organism evidence="2 3">
    <name type="scientific">Polyplax serrata</name>
    <name type="common">Common mouse louse</name>
    <dbReference type="NCBI Taxonomy" id="468196"/>
    <lineage>
        <taxon>Eukaryota</taxon>
        <taxon>Metazoa</taxon>
        <taxon>Ecdysozoa</taxon>
        <taxon>Arthropoda</taxon>
        <taxon>Hexapoda</taxon>
        <taxon>Insecta</taxon>
        <taxon>Pterygota</taxon>
        <taxon>Neoptera</taxon>
        <taxon>Paraneoptera</taxon>
        <taxon>Psocodea</taxon>
        <taxon>Troctomorpha</taxon>
        <taxon>Phthiraptera</taxon>
        <taxon>Anoplura</taxon>
        <taxon>Polyplacidae</taxon>
        <taxon>Polyplax</taxon>
    </lineage>
</organism>
<feature type="compositionally biased region" description="Polar residues" evidence="1">
    <location>
        <begin position="44"/>
        <end position="56"/>
    </location>
</feature>
<evidence type="ECO:0000313" key="2">
    <source>
        <dbReference type="EMBL" id="KAK6641662.1"/>
    </source>
</evidence>
<sequence>MGACRGLQVVAGAEAQQQHVVPSSTDEVAGGGGEQKPRPDQYLSRGNTVRGRTSGISPRETIFPSTFLLVADWLIA</sequence>